<keyword evidence="1" id="KW-1133">Transmembrane helix</keyword>
<comment type="caution">
    <text evidence="2">The sequence shown here is derived from an EMBL/GenBank/DDBJ whole genome shotgun (WGS) entry which is preliminary data.</text>
</comment>
<proteinExistence type="predicted"/>
<dbReference type="AlphaFoldDB" id="V2UUK9"/>
<evidence type="ECO:0000256" key="1">
    <source>
        <dbReference type="SAM" id="Phobius"/>
    </source>
</evidence>
<feature type="transmembrane region" description="Helical" evidence="1">
    <location>
        <begin position="12"/>
        <end position="32"/>
    </location>
</feature>
<keyword evidence="1" id="KW-0472">Membrane</keyword>
<keyword evidence="3" id="KW-1185">Reference proteome</keyword>
<dbReference type="HOGENOM" id="CLU_1965768_0_0_6"/>
<evidence type="ECO:0000313" key="2">
    <source>
        <dbReference type="EMBL" id="ESK52325.1"/>
    </source>
</evidence>
<feature type="transmembrane region" description="Helical" evidence="1">
    <location>
        <begin position="68"/>
        <end position="87"/>
    </location>
</feature>
<evidence type="ECO:0000313" key="3">
    <source>
        <dbReference type="Proteomes" id="UP000018418"/>
    </source>
</evidence>
<organism evidence="2 3">
    <name type="scientific">Acinetobacter brisouii CIP 110357</name>
    <dbReference type="NCBI Taxonomy" id="1341683"/>
    <lineage>
        <taxon>Bacteria</taxon>
        <taxon>Pseudomonadati</taxon>
        <taxon>Pseudomonadota</taxon>
        <taxon>Gammaproteobacteria</taxon>
        <taxon>Moraxellales</taxon>
        <taxon>Moraxellaceae</taxon>
        <taxon>Acinetobacter</taxon>
    </lineage>
</organism>
<dbReference type="EMBL" id="AYEU01000003">
    <property type="protein sequence ID" value="ESK52325.1"/>
    <property type="molecule type" value="Genomic_DNA"/>
</dbReference>
<dbReference type="RefSeq" id="WP_004903247.1">
    <property type="nucleotide sequence ID" value="NZ_BBTI01000004.1"/>
</dbReference>
<name>V2UUK9_9GAMM</name>
<dbReference type="PATRIC" id="fig|1341683.3.peg.466"/>
<protein>
    <submittedName>
        <fullName evidence="2">Uncharacterized protein</fullName>
    </submittedName>
</protein>
<reference evidence="2 3" key="1">
    <citation type="submission" date="2013-10" db="EMBL/GenBank/DDBJ databases">
        <title>The Genome Sequence of Acinetobacter brisouii CIP 110357.</title>
        <authorList>
            <consortium name="The Broad Institute Genomics Platform"/>
            <consortium name="The Broad Institute Genome Sequencing Center for Infectious Disease"/>
            <person name="Cerqueira G."/>
            <person name="Feldgarden M."/>
            <person name="Courvalin P."/>
            <person name="Grillot-Courvalin C."/>
            <person name="Clermont D."/>
            <person name="Rocha E."/>
            <person name="Yoon E.-J."/>
            <person name="Nemec A."/>
            <person name="Young S.K."/>
            <person name="Zeng Q."/>
            <person name="Gargeya S."/>
            <person name="Fitzgerald M."/>
            <person name="Abouelleil A."/>
            <person name="Alvarado L."/>
            <person name="Berlin A.M."/>
            <person name="Chapman S.B."/>
            <person name="Gainer-Dewar J."/>
            <person name="Goldberg J."/>
            <person name="Gnerre S."/>
            <person name="Griggs A."/>
            <person name="Gujja S."/>
            <person name="Hansen M."/>
            <person name="Howarth C."/>
            <person name="Imamovic A."/>
            <person name="Ireland A."/>
            <person name="Larimer J."/>
            <person name="McCowan C."/>
            <person name="Murphy C."/>
            <person name="Pearson M."/>
            <person name="Poon T.W."/>
            <person name="Priest M."/>
            <person name="Roberts A."/>
            <person name="Saif S."/>
            <person name="Shea T."/>
            <person name="Sykes S."/>
            <person name="Wortman J."/>
            <person name="Nusbaum C."/>
            <person name="Birren B."/>
        </authorList>
    </citation>
    <scope>NUCLEOTIDE SEQUENCE [LARGE SCALE GENOMIC DNA]</scope>
    <source>
        <strain evidence="2 3">CIP 110357</strain>
    </source>
</reference>
<accession>V2UUK9</accession>
<keyword evidence="1" id="KW-0812">Transmembrane</keyword>
<sequence>MLEFWFEPTTTLARKILILLLTIAIAVGLYLYKPLPSAVILMFTGTGLVFLICRYARLQIAKNDPSRFLFRVFTWIPLALILAVLFMKTMDDLLILGIQGLAFMALSVFIFSPLARLSKPTSTES</sequence>
<dbReference type="STRING" id="396323.VH98_13755"/>
<dbReference type="OrthoDB" id="6708935at2"/>
<gene>
    <name evidence="2" type="ORF">P255_00476</name>
</gene>
<dbReference type="Proteomes" id="UP000018418">
    <property type="component" value="Unassembled WGS sequence"/>
</dbReference>
<feature type="transmembrane region" description="Helical" evidence="1">
    <location>
        <begin position="38"/>
        <end position="56"/>
    </location>
</feature>
<feature type="transmembrane region" description="Helical" evidence="1">
    <location>
        <begin position="93"/>
        <end position="115"/>
    </location>
</feature>